<keyword evidence="1" id="KW-0812">Transmembrane</keyword>
<name>A0A178IKW3_9BACT</name>
<dbReference type="AlphaFoldDB" id="A0A178IKW3"/>
<keyword evidence="1" id="KW-1133">Transmembrane helix</keyword>
<evidence type="ECO:0000256" key="1">
    <source>
        <dbReference type="SAM" id="Phobius"/>
    </source>
</evidence>
<dbReference type="OrthoDB" id="9914553at2"/>
<evidence type="ECO:0000313" key="2">
    <source>
        <dbReference type="EMBL" id="OAM90523.1"/>
    </source>
</evidence>
<reference evidence="2 3" key="1">
    <citation type="submission" date="2016-01" db="EMBL/GenBank/DDBJ databases">
        <title>High potential of lignocellulose degradation of a new Verrucomicrobia species.</title>
        <authorList>
            <person name="Wang Y."/>
            <person name="Shi Y."/>
            <person name="Qiu Z."/>
            <person name="Liu S."/>
            <person name="Yang H."/>
        </authorList>
    </citation>
    <scope>NUCLEOTIDE SEQUENCE [LARGE SCALE GENOMIC DNA]</scope>
    <source>
        <strain evidence="2 3">TSB47</strain>
    </source>
</reference>
<dbReference type="EMBL" id="LRRQ01000055">
    <property type="protein sequence ID" value="OAM90523.1"/>
    <property type="molecule type" value="Genomic_DNA"/>
</dbReference>
<dbReference type="RefSeq" id="WP_068768333.1">
    <property type="nucleotide sequence ID" value="NZ_CP109796.1"/>
</dbReference>
<evidence type="ECO:0000313" key="3">
    <source>
        <dbReference type="Proteomes" id="UP000078486"/>
    </source>
</evidence>
<proteinExistence type="predicted"/>
<feature type="transmembrane region" description="Helical" evidence="1">
    <location>
        <begin position="41"/>
        <end position="58"/>
    </location>
</feature>
<organism evidence="2 3">
    <name type="scientific">Termitidicoccus mucosus</name>
    <dbReference type="NCBI Taxonomy" id="1184151"/>
    <lineage>
        <taxon>Bacteria</taxon>
        <taxon>Pseudomonadati</taxon>
        <taxon>Verrucomicrobiota</taxon>
        <taxon>Opitutia</taxon>
        <taxon>Opitutales</taxon>
        <taxon>Opitutaceae</taxon>
        <taxon>Termitidicoccus</taxon>
    </lineage>
</organism>
<keyword evidence="1" id="KW-0472">Membrane</keyword>
<accession>A0A178IKW3</accession>
<dbReference type="Proteomes" id="UP000078486">
    <property type="component" value="Unassembled WGS sequence"/>
</dbReference>
<comment type="caution">
    <text evidence="2">The sequence shown here is derived from an EMBL/GenBank/DDBJ whole genome shotgun (WGS) entry which is preliminary data.</text>
</comment>
<protein>
    <submittedName>
        <fullName evidence="2">Uncharacterized protein</fullName>
    </submittedName>
</protein>
<sequence length="65" mass="7735">MSPHTRKNILVAALVLIAIALCLVFPRMRLFSQIFMREFRFLWWLLLIAGVAIYFSVIRGRRNKR</sequence>
<gene>
    <name evidence="2" type="ORF">AW736_00360</name>
</gene>
<keyword evidence="3" id="KW-1185">Reference proteome</keyword>